<dbReference type="Pfam" id="PF03446">
    <property type="entry name" value="NAD_binding_2"/>
    <property type="match status" value="1"/>
</dbReference>
<dbReference type="InterPro" id="IPR029154">
    <property type="entry name" value="HIBADH-like_NADP-bd"/>
</dbReference>
<feature type="domain" description="6-phosphogluconate dehydrogenase NADP-binding" evidence="4">
    <location>
        <begin position="3"/>
        <end position="162"/>
    </location>
</feature>
<evidence type="ECO:0000259" key="5">
    <source>
        <dbReference type="Pfam" id="PF14833"/>
    </source>
</evidence>
<sequence length="292" mass="30355">MKNIAWIGTGHMGLPMARNLLKAGYSLHVYNRTAEKAEPLRGEGAVISGTAAEAAAEADLIFLMLTKGETVHEVLSGAEGVFARIRPGAIVVNMSTIGPEEAKELARITGEAGGIYVDAPVSGSVGPAQQAQLVILAGGDSEAVEACRPYFDKLGKATIHFGDVGAGSSAKLAINLLLGVVAQGVGEALLFAEASGLDRELVLRMISESAVSTKLFEGKKEMYVKGEYPSAFMISLVAKDLGLVADEARRAGVRLPLAEAAGETYAAADRSGKGALDMAAVWLQLKEQEGGN</sequence>
<dbReference type="PANTHER" id="PTHR43580">
    <property type="entry name" value="OXIDOREDUCTASE GLYR1-RELATED"/>
    <property type="match status" value="1"/>
</dbReference>
<dbReference type="InterPro" id="IPR036291">
    <property type="entry name" value="NAD(P)-bd_dom_sf"/>
</dbReference>
<protein>
    <submittedName>
        <fullName evidence="6">3-hydroxyisobutyrate dehydrogenase</fullName>
        <ecNumber evidence="6">1.1.1.31</ecNumber>
    </submittedName>
</protein>
<reference evidence="6 7" key="1">
    <citation type="submission" date="2023-07" db="EMBL/GenBank/DDBJ databases">
        <title>Genomic Encyclopedia of Type Strains, Phase IV (KMG-IV): sequencing the most valuable type-strain genomes for metagenomic binning, comparative biology and taxonomic classification.</title>
        <authorList>
            <person name="Goeker M."/>
        </authorList>
    </citation>
    <scope>NUCLEOTIDE SEQUENCE [LARGE SCALE GENOMIC DNA]</scope>
    <source>
        <strain evidence="6 7">T98</strain>
    </source>
</reference>
<name>A0ABU3HCB0_9BACL</name>
<comment type="caution">
    <text evidence="6">The sequence shown here is derived from an EMBL/GenBank/DDBJ whole genome shotgun (WGS) entry which is preliminary data.</text>
</comment>
<organism evidence="6 7">
    <name type="scientific">Paenibacillus forsythiae</name>
    <dbReference type="NCBI Taxonomy" id="365616"/>
    <lineage>
        <taxon>Bacteria</taxon>
        <taxon>Bacillati</taxon>
        <taxon>Bacillota</taxon>
        <taxon>Bacilli</taxon>
        <taxon>Bacillales</taxon>
        <taxon>Paenibacillaceae</taxon>
        <taxon>Paenibacillus</taxon>
    </lineage>
</organism>
<dbReference type="EMBL" id="JAUSUY010000020">
    <property type="protein sequence ID" value="MDT3428375.1"/>
    <property type="molecule type" value="Genomic_DNA"/>
</dbReference>
<keyword evidence="2 6" id="KW-0560">Oxidoreductase</keyword>
<dbReference type="Gene3D" id="3.40.50.720">
    <property type="entry name" value="NAD(P)-binding Rossmann-like Domain"/>
    <property type="match status" value="1"/>
</dbReference>
<keyword evidence="7" id="KW-1185">Reference proteome</keyword>
<comment type="similarity">
    <text evidence="1">Belongs to the HIBADH-related family.</text>
</comment>
<accession>A0ABU3HCB0</accession>
<dbReference type="SUPFAM" id="SSF48179">
    <property type="entry name" value="6-phosphogluconate dehydrogenase C-terminal domain-like"/>
    <property type="match status" value="1"/>
</dbReference>
<dbReference type="InterPro" id="IPR006115">
    <property type="entry name" value="6PGDH_NADP-bd"/>
</dbReference>
<evidence type="ECO:0000256" key="1">
    <source>
        <dbReference type="ARBA" id="ARBA00009080"/>
    </source>
</evidence>
<gene>
    <name evidence="6" type="ORF">J2Z22_003967</name>
</gene>
<proteinExistence type="inferred from homology"/>
<dbReference type="EC" id="1.1.1.31" evidence="6"/>
<dbReference type="InterPro" id="IPR015815">
    <property type="entry name" value="HIBADH-related"/>
</dbReference>
<evidence type="ECO:0000313" key="6">
    <source>
        <dbReference type="EMBL" id="MDT3428375.1"/>
    </source>
</evidence>
<dbReference type="InterPro" id="IPR008927">
    <property type="entry name" value="6-PGluconate_DH-like_C_sf"/>
</dbReference>
<dbReference type="GO" id="GO:0008442">
    <property type="term" value="F:3-hydroxyisobutyrate dehydrogenase activity"/>
    <property type="evidence" value="ECO:0007669"/>
    <property type="project" value="UniProtKB-EC"/>
</dbReference>
<feature type="domain" description="3-hydroxyisobutyrate dehydrogenase-like NAD-binding" evidence="5">
    <location>
        <begin position="165"/>
        <end position="281"/>
    </location>
</feature>
<dbReference type="Pfam" id="PF14833">
    <property type="entry name" value="NAD_binding_11"/>
    <property type="match status" value="1"/>
</dbReference>
<dbReference type="Gene3D" id="1.10.1040.10">
    <property type="entry name" value="N-(1-d-carboxylethyl)-l-norvaline Dehydrogenase, domain 2"/>
    <property type="match status" value="1"/>
</dbReference>
<dbReference type="InterPro" id="IPR013328">
    <property type="entry name" value="6PGD_dom2"/>
</dbReference>
<evidence type="ECO:0000259" key="4">
    <source>
        <dbReference type="Pfam" id="PF03446"/>
    </source>
</evidence>
<evidence type="ECO:0000256" key="3">
    <source>
        <dbReference type="ARBA" id="ARBA00023027"/>
    </source>
</evidence>
<dbReference type="RefSeq" id="WP_025696096.1">
    <property type="nucleotide sequence ID" value="NZ_JAUSUY010000020.1"/>
</dbReference>
<dbReference type="InterPro" id="IPR051265">
    <property type="entry name" value="HIBADH-related_NP60_sf"/>
</dbReference>
<dbReference type="Proteomes" id="UP001248709">
    <property type="component" value="Unassembled WGS sequence"/>
</dbReference>
<dbReference type="PANTHER" id="PTHR43580:SF2">
    <property type="entry name" value="CYTOKINE-LIKE NUCLEAR FACTOR N-PAC"/>
    <property type="match status" value="1"/>
</dbReference>
<dbReference type="PIRSF" id="PIRSF000103">
    <property type="entry name" value="HIBADH"/>
    <property type="match status" value="1"/>
</dbReference>
<evidence type="ECO:0000313" key="7">
    <source>
        <dbReference type="Proteomes" id="UP001248709"/>
    </source>
</evidence>
<dbReference type="SUPFAM" id="SSF51735">
    <property type="entry name" value="NAD(P)-binding Rossmann-fold domains"/>
    <property type="match status" value="1"/>
</dbReference>
<keyword evidence="3" id="KW-0520">NAD</keyword>
<evidence type="ECO:0000256" key="2">
    <source>
        <dbReference type="ARBA" id="ARBA00023002"/>
    </source>
</evidence>